<dbReference type="Pfam" id="PF20171">
    <property type="entry name" value="OpcA_G6PD_C"/>
    <property type="match status" value="1"/>
</dbReference>
<organism evidence="2 3">
    <name type="scientific">Georgenia halotolerans</name>
    <dbReference type="NCBI Taxonomy" id="3028317"/>
    <lineage>
        <taxon>Bacteria</taxon>
        <taxon>Bacillati</taxon>
        <taxon>Actinomycetota</taxon>
        <taxon>Actinomycetes</taxon>
        <taxon>Micrococcales</taxon>
        <taxon>Bogoriellaceae</taxon>
        <taxon>Georgenia</taxon>
    </lineage>
</organism>
<feature type="domain" description="Glucose-6-phosphate dehydrogenase assembly protein OpcA C-terminal" evidence="1">
    <location>
        <begin position="14"/>
        <end position="145"/>
    </location>
</feature>
<evidence type="ECO:0000313" key="3">
    <source>
        <dbReference type="Proteomes" id="UP001165561"/>
    </source>
</evidence>
<accession>A0ABT5TYT0</accession>
<evidence type="ECO:0000313" key="2">
    <source>
        <dbReference type="EMBL" id="MDD9207149.1"/>
    </source>
</evidence>
<dbReference type="Proteomes" id="UP001165561">
    <property type="component" value="Unassembled WGS sequence"/>
</dbReference>
<sequence>PHAVVARLAEAYAPGDTDLAWSRGTLWRGLLAAALDEPPYEPVLSAHVTGEGSRPSMELLAGWLAERLGCPVTTEPDGSGLITEVRLERAGVPIVLRREPGTQVAVLSRPDRPDQQTNLPVRTLPDCLMEELRRLDPDEAYAHALTRGLPAVASRSLR</sequence>
<reference evidence="2" key="1">
    <citation type="submission" date="2023-02" db="EMBL/GenBank/DDBJ databases">
        <title>Georgenia sp.10Sc9-8, isolated from a soil sample collected from the Taklamakan desert.</title>
        <authorList>
            <person name="Liu S."/>
        </authorList>
    </citation>
    <scope>NUCLEOTIDE SEQUENCE</scope>
    <source>
        <strain evidence="2">10Sc9-8</strain>
    </source>
</reference>
<proteinExistence type="predicted"/>
<dbReference type="PANTHER" id="PTHR38658:SF1">
    <property type="entry name" value="OXPP CYCLE PROTEIN OPCA-RELATED"/>
    <property type="match status" value="1"/>
</dbReference>
<keyword evidence="3" id="KW-1185">Reference proteome</keyword>
<feature type="non-terminal residue" evidence="2">
    <location>
        <position position="1"/>
    </location>
</feature>
<gene>
    <name evidence="2" type="ORF">PU560_11835</name>
</gene>
<dbReference type="InterPro" id="IPR046802">
    <property type="entry name" value="OpcA_G6PD_C"/>
</dbReference>
<dbReference type="EMBL" id="JARACI010001053">
    <property type="protein sequence ID" value="MDD9207149.1"/>
    <property type="molecule type" value="Genomic_DNA"/>
</dbReference>
<dbReference type="PANTHER" id="PTHR38658">
    <property type="entry name" value="OXPP CYCLE PROTEIN OPCA-RELATED"/>
    <property type="match status" value="1"/>
</dbReference>
<dbReference type="InterPro" id="IPR004555">
    <property type="entry name" value="G6PDH_assembly_OpcA"/>
</dbReference>
<comment type="caution">
    <text evidence="2">The sequence shown here is derived from an EMBL/GenBank/DDBJ whole genome shotgun (WGS) entry which is preliminary data.</text>
</comment>
<name>A0ABT5TYT0_9MICO</name>
<protein>
    <submittedName>
        <fullName evidence="2">Glucose-6-phosphate dehydrogenase assembly protein OpcA</fullName>
    </submittedName>
</protein>
<evidence type="ECO:0000259" key="1">
    <source>
        <dbReference type="Pfam" id="PF20171"/>
    </source>
</evidence>